<dbReference type="InterPro" id="IPR025736">
    <property type="entry name" value="PucR_C-HTH_dom"/>
</dbReference>
<dbReference type="Pfam" id="PF13556">
    <property type="entry name" value="HTH_30"/>
    <property type="match status" value="1"/>
</dbReference>
<evidence type="ECO:0000313" key="4">
    <source>
        <dbReference type="EMBL" id="RKT76729.1"/>
    </source>
</evidence>
<evidence type="ECO:0000259" key="2">
    <source>
        <dbReference type="Pfam" id="PF13556"/>
    </source>
</evidence>
<feature type="region of interest" description="Disordered" evidence="1">
    <location>
        <begin position="282"/>
        <end position="326"/>
    </location>
</feature>
<feature type="domain" description="PucR C-terminal helix-turn-helix" evidence="2">
    <location>
        <begin position="369"/>
        <end position="427"/>
    </location>
</feature>
<organism evidence="4 5">
    <name type="scientific">Terracoccus luteus</name>
    <dbReference type="NCBI Taxonomy" id="53356"/>
    <lineage>
        <taxon>Bacteria</taxon>
        <taxon>Bacillati</taxon>
        <taxon>Actinomycetota</taxon>
        <taxon>Actinomycetes</taxon>
        <taxon>Micrococcales</taxon>
        <taxon>Intrasporangiaceae</taxon>
        <taxon>Terracoccus</taxon>
    </lineage>
</organism>
<evidence type="ECO:0000256" key="1">
    <source>
        <dbReference type="SAM" id="MobiDB-lite"/>
    </source>
</evidence>
<dbReference type="PANTHER" id="PTHR33744">
    <property type="entry name" value="CARBOHYDRATE DIACID REGULATOR"/>
    <property type="match status" value="1"/>
</dbReference>
<gene>
    <name evidence="4" type="ORF">DFJ68_0126</name>
</gene>
<dbReference type="Proteomes" id="UP000278440">
    <property type="component" value="Unassembled WGS sequence"/>
</dbReference>
<evidence type="ECO:0000259" key="3">
    <source>
        <dbReference type="Pfam" id="PF25906"/>
    </source>
</evidence>
<dbReference type="InterPro" id="IPR058663">
    <property type="entry name" value="PucR-like_N"/>
</dbReference>
<dbReference type="PANTHER" id="PTHR33744:SF1">
    <property type="entry name" value="DNA-BINDING TRANSCRIPTIONAL ACTIVATOR ADER"/>
    <property type="match status" value="1"/>
</dbReference>
<dbReference type="InterPro" id="IPR042070">
    <property type="entry name" value="PucR_C-HTH_sf"/>
</dbReference>
<sequence length="430" mass="45987">MAQTTSDPPWLSLPTEVSDLIRPRVGDIVEAIIEGIPRDVPVYAMPMEGRFGEGVRRGVSIALGRFLDLPGTRLPALSDDGKWVYEGLGRGEVRSGRSLESLLAAYRYGARVVFRAISRTVDVSRMPPEVLLSLGESLFAYIDELSAASAQGYAHEQSERAGEQQRLRGELLETLLRGDATEAAVARSAAGIGWVLPETVAVAIVPFPHVEGLRAALGPDVLVAERGTDVVVVAPLATSRDRALLHRALRGRHAIVGPARPWVEAAESLQLATSASAHGLATTASSATLPSPEVAGPQGASKPSPAATSSKDAEDAAGAQSGARTDGPLWVDEHLADLVVHAEPLATADLARRRLAPFESLRPAVRARLAETLLAWLRHQGQRAPIADELFVHSQTVGYRVAQLRELLGDDLDDPQARFELELVLRAGHR</sequence>
<feature type="compositionally biased region" description="Low complexity" evidence="1">
    <location>
        <begin position="300"/>
        <end position="310"/>
    </location>
</feature>
<dbReference type="Pfam" id="PF25906">
    <property type="entry name" value="PucR-like_N"/>
    <property type="match status" value="1"/>
</dbReference>
<dbReference type="Gene3D" id="1.10.10.2840">
    <property type="entry name" value="PucR C-terminal helix-turn-helix domain"/>
    <property type="match status" value="1"/>
</dbReference>
<evidence type="ECO:0000313" key="5">
    <source>
        <dbReference type="Proteomes" id="UP000278440"/>
    </source>
</evidence>
<dbReference type="AlphaFoldDB" id="A0A495XT29"/>
<dbReference type="EMBL" id="RBXT01000001">
    <property type="protein sequence ID" value="RKT76729.1"/>
    <property type="molecule type" value="Genomic_DNA"/>
</dbReference>
<name>A0A495XT29_9MICO</name>
<proteinExistence type="predicted"/>
<reference evidence="4 5" key="1">
    <citation type="submission" date="2018-10" db="EMBL/GenBank/DDBJ databases">
        <title>Sequencing the genomes of 1000 actinobacteria strains.</title>
        <authorList>
            <person name="Klenk H.-P."/>
        </authorList>
    </citation>
    <scope>NUCLEOTIDE SEQUENCE [LARGE SCALE GENOMIC DNA]</scope>
    <source>
        <strain evidence="4 5">DSM 44267</strain>
    </source>
</reference>
<dbReference type="InterPro" id="IPR051448">
    <property type="entry name" value="CdaR-like_regulators"/>
</dbReference>
<feature type="domain" description="PucR-like N-terminal" evidence="3">
    <location>
        <begin position="10"/>
        <end position="176"/>
    </location>
</feature>
<comment type="caution">
    <text evidence="4">The sequence shown here is derived from an EMBL/GenBank/DDBJ whole genome shotgun (WGS) entry which is preliminary data.</text>
</comment>
<accession>A0A495XT29</accession>
<keyword evidence="5" id="KW-1185">Reference proteome</keyword>
<protein>
    <submittedName>
        <fullName evidence="4">PucR-like helix-turn-helix protein</fullName>
    </submittedName>
</protein>